<dbReference type="Proteomes" id="UP000683925">
    <property type="component" value="Unassembled WGS sequence"/>
</dbReference>
<protein>
    <submittedName>
        <fullName evidence="1">Uncharacterized protein</fullName>
    </submittedName>
</protein>
<reference evidence="1" key="1">
    <citation type="submission" date="2021-01" db="EMBL/GenBank/DDBJ databases">
        <authorList>
            <consortium name="Genoscope - CEA"/>
            <person name="William W."/>
        </authorList>
    </citation>
    <scope>NUCLEOTIDE SEQUENCE</scope>
</reference>
<gene>
    <name evidence="1" type="ORF">POCTA_138.1.T0170215</name>
</gene>
<sequence length="267" mass="31414">MGCHQQKLIIEQKQITESEIKIKIEKLKQYAMLRKNEDMFKTVQFEDQLQQLMKYDNRNNDQEVLLLSKLCQQKKYLDTVNFIIAYCQLLKDQAYKITASQGETDSVQGLMTYIESIIYASQMLNLKQSEEFNQFFLFYFKLDASNLQNVEPKIKEMYQSFLPNFDEINQYAQTFAMKSKIMESDLHLSANQFKISCQYPQLQQNTSNLGTSSHGNLKLEDQILQTHPTYDIQTSQINDEKKSSNLNLRAISIKFNLRRNIELQSEM</sequence>
<dbReference type="OMA" id="LFYFKLD"/>
<dbReference type="AlphaFoldDB" id="A0A8S1SUU9"/>
<accession>A0A8S1SUU9</accession>
<comment type="caution">
    <text evidence="1">The sequence shown here is derived from an EMBL/GenBank/DDBJ whole genome shotgun (WGS) entry which is preliminary data.</text>
</comment>
<evidence type="ECO:0000313" key="2">
    <source>
        <dbReference type="Proteomes" id="UP000683925"/>
    </source>
</evidence>
<keyword evidence="2" id="KW-1185">Reference proteome</keyword>
<name>A0A8S1SUU9_PAROT</name>
<evidence type="ECO:0000313" key="1">
    <source>
        <dbReference type="EMBL" id="CAD8145411.1"/>
    </source>
</evidence>
<proteinExistence type="predicted"/>
<dbReference type="EMBL" id="CAJJDP010000017">
    <property type="protein sequence ID" value="CAD8145411.1"/>
    <property type="molecule type" value="Genomic_DNA"/>
</dbReference>
<dbReference type="OrthoDB" id="311339at2759"/>
<organism evidence="1 2">
    <name type="scientific">Paramecium octaurelia</name>
    <dbReference type="NCBI Taxonomy" id="43137"/>
    <lineage>
        <taxon>Eukaryota</taxon>
        <taxon>Sar</taxon>
        <taxon>Alveolata</taxon>
        <taxon>Ciliophora</taxon>
        <taxon>Intramacronucleata</taxon>
        <taxon>Oligohymenophorea</taxon>
        <taxon>Peniculida</taxon>
        <taxon>Parameciidae</taxon>
        <taxon>Paramecium</taxon>
    </lineage>
</organism>